<dbReference type="EMBL" id="AP027081">
    <property type="protein sequence ID" value="BDU76514.1"/>
    <property type="molecule type" value="Genomic_DNA"/>
</dbReference>
<dbReference type="PANTHER" id="PTHR21015:SF22">
    <property type="entry name" value="GLYCOSYLTRANSFERASE"/>
    <property type="match status" value="1"/>
</dbReference>
<dbReference type="GO" id="GO:0005975">
    <property type="term" value="P:carbohydrate metabolic process"/>
    <property type="evidence" value="ECO:0007669"/>
    <property type="project" value="InterPro"/>
</dbReference>
<dbReference type="GO" id="GO:0051301">
    <property type="term" value="P:cell division"/>
    <property type="evidence" value="ECO:0007669"/>
    <property type="project" value="UniProtKB-KW"/>
</dbReference>
<dbReference type="GO" id="GO:0005886">
    <property type="term" value="C:plasma membrane"/>
    <property type="evidence" value="ECO:0007669"/>
    <property type="project" value="UniProtKB-SubCell"/>
</dbReference>
<keyword evidence="9 10" id="KW-0961">Cell wall biogenesis/degradation</keyword>
<evidence type="ECO:0000256" key="8">
    <source>
        <dbReference type="ARBA" id="ARBA00023306"/>
    </source>
</evidence>
<feature type="domain" description="Glycosyltransferase family 28 N-terminal" evidence="11">
    <location>
        <begin position="11"/>
        <end position="147"/>
    </location>
</feature>
<evidence type="ECO:0000256" key="4">
    <source>
        <dbReference type="ARBA" id="ARBA00022679"/>
    </source>
</evidence>
<dbReference type="RefSeq" id="WP_316411437.1">
    <property type="nucleotide sequence ID" value="NZ_AP027081.1"/>
</dbReference>
<keyword evidence="8 10" id="KW-0131">Cell cycle</keyword>
<keyword evidence="1 10" id="KW-1003">Cell membrane</keyword>
<feature type="binding site" evidence="10">
    <location>
        <position position="294"/>
    </location>
    <ligand>
        <name>UDP-N-acetyl-alpha-D-glucosamine</name>
        <dbReference type="ChEBI" id="CHEBI:57705"/>
    </ligand>
</feature>
<evidence type="ECO:0000256" key="2">
    <source>
        <dbReference type="ARBA" id="ARBA00022618"/>
    </source>
</evidence>
<accession>A0AA48GUK9</accession>
<evidence type="ECO:0000256" key="5">
    <source>
        <dbReference type="ARBA" id="ARBA00022960"/>
    </source>
</evidence>
<proteinExistence type="inferred from homology"/>
<feature type="domain" description="Glycosyl transferase family 28 C-terminal" evidence="12">
    <location>
        <begin position="190"/>
        <end position="340"/>
    </location>
</feature>
<evidence type="ECO:0000256" key="6">
    <source>
        <dbReference type="ARBA" id="ARBA00022984"/>
    </source>
</evidence>
<dbReference type="GO" id="GO:0009252">
    <property type="term" value="P:peptidoglycan biosynthetic process"/>
    <property type="evidence" value="ECO:0007669"/>
    <property type="project" value="UniProtKB-UniRule"/>
</dbReference>
<evidence type="ECO:0000256" key="1">
    <source>
        <dbReference type="ARBA" id="ARBA00022475"/>
    </source>
</evidence>
<comment type="function">
    <text evidence="10">Cell wall formation. Catalyzes the transfer of a GlcNAc subunit on undecaprenyl-pyrophosphoryl-MurNAc-pentapeptide (lipid intermediate I) to form undecaprenyl-pyrophosphoryl-MurNAc-(pentapeptide)GlcNAc (lipid intermediate II).</text>
</comment>
<evidence type="ECO:0000313" key="13">
    <source>
        <dbReference type="EMBL" id="BDU76514.1"/>
    </source>
</evidence>
<dbReference type="GO" id="GO:0008360">
    <property type="term" value="P:regulation of cell shape"/>
    <property type="evidence" value="ECO:0007669"/>
    <property type="project" value="UniProtKB-KW"/>
</dbReference>
<dbReference type="Pfam" id="PF04101">
    <property type="entry name" value="Glyco_tran_28_C"/>
    <property type="match status" value="1"/>
</dbReference>
<dbReference type="HAMAP" id="MF_00033">
    <property type="entry name" value="MurG"/>
    <property type="match status" value="1"/>
</dbReference>
<dbReference type="GO" id="GO:0050511">
    <property type="term" value="F:undecaprenyldiphospho-muramoylpentapeptide beta-N-acetylglucosaminyltransferase activity"/>
    <property type="evidence" value="ECO:0007669"/>
    <property type="project" value="UniProtKB-UniRule"/>
</dbReference>
<evidence type="ECO:0000256" key="7">
    <source>
        <dbReference type="ARBA" id="ARBA00023136"/>
    </source>
</evidence>
<sequence length="362" mass="38057">MSGRTYAESLVFTGGGTGGHFFPAVALAEGLRARWGGPIWFVGARRGIEARLLPASPWPHELLDVEGFAGRSPLRAARAAWKLARAWRTLVARWRRERPAAVIGTGGYGAAPALMAAQALGIPFFLHESNAAPGLLVKALAKRAAGVWCGMPEGAAALPGARCLVAGTPVREAFLRDFRPVAQLAPPFRLLVLGGSGGARAVNEAVMEAAPALLDRFPDWDILHQTGPAQHEALSARPRHPRHRLAPFLEFMDTQMEAASLVLTRSGASTCAELMASGRPALMVPLPGSAGDHQVANARAMEAGGRARVLLQGPDLARDLAAAAAPLMADPRALASLARPEANRAVDICLDDLAARTGIGLH</sequence>
<comment type="pathway">
    <text evidence="10">Cell wall biogenesis; peptidoglycan biosynthesis.</text>
</comment>
<evidence type="ECO:0000256" key="10">
    <source>
        <dbReference type="HAMAP-Rule" id="MF_00033"/>
    </source>
</evidence>
<dbReference type="InterPro" id="IPR006009">
    <property type="entry name" value="GlcNAc_MurG"/>
</dbReference>
<keyword evidence="4 10" id="KW-0808">Transferase</keyword>
<dbReference type="AlphaFoldDB" id="A0AA48GUK9"/>
<dbReference type="GO" id="GO:0071555">
    <property type="term" value="P:cell wall organization"/>
    <property type="evidence" value="ECO:0007669"/>
    <property type="project" value="UniProtKB-KW"/>
</dbReference>
<comment type="caution">
    <text evidence="10">Lacks conserved residue(s) required for the propagation of feature annotation.</text>
</comment>
<comment type="subcellular location">
    <subcellularLocation>
        <location evidence="10">Cell membrane</location>
        <topology evidence="10">Peripheral membrane protein</topology>
        <orientation evidence="10">Cytoplasmic side</orientation>
    </subcellularLocation>
</comment>
<feature type="binding site" evidence="10">
    <location>
        <position position="130"/>
    </location>
    <ligand>
        <name>UDP-N-acetyl-alpha-D-glucosamine</name>
        <dbReference type="ChEBI" id="CHEBI:57705"/>
    </ligand>
</feature>
<dbReference type="Proteomes" id="UP001228113">
    <property type="component" value="Chromosome"/>
</dbReference>
<dbReference type="InterPro" id="IPR004276">
    <property type="entry name" value="GlycoTrans_28_N"/>
</dbReference>
<keyword evidence="5 10" id="KW-0133">Cell shape</keyword>
<dbReference type="SUPFAM" id="SSF53756">
    <property type="entry name" value="UDP-Glycosyltransferase/glycogen phosphorylase"/>
    <property type="match status" value="1"/>
</dbReference>
<comment type="similarity">
    <text evidence="10">Belongs to the glycosyltransferase 28 family. MurG subfamily.</text>
</comment>
<keyword evidence="7 10" id="KW-0472">Membrane</keyword>
<dbReference type="EC" id="2.4.1.227" evidence="10"/>
<evidence type="ECO:0000256" key="3">
    <source>
        <dbReference type="ARBA" id="ARBA00022676"/>
    </source>
</evidence>
<reference evidence="13" key="1">
    <citation type="journal article" date="2023" name="Int. J. Syst. Evol. Microbiol.">
        <title>Mesoterricola silvestris gen. nov., sp. nov., Mesoterricola sediminis sp. nov., Geothrix oryzae sp. nov., Geothrix edaphica sp. nov., Geothrix rubra sp. nov., and Geothrix limicola sp. nov., six novel members of Acidobacteriota isolated from soils.</title>
        <authorList>
            <person name="Itoh H."/>
            <person name="Sugisawa Y."/>
            <person name="Mise K."/>
            <person name="Xu Z."/>
            <person name="Kuniyasu M."/>
            <person name="Ushijima N."/>
            <person name="Kawano K."/>
            <person name="Kobayashi E."/>
            <person name="Shiratori Y."/>
            <person name="Masuda Y."/>
            <person name="Senoo K."/>
        </authorList>
    </citation>
    <scope>NUCLEOTIDE SEQUENCE</scope>
    <source>
        <strain evidence="13">W786</strain>
    </source>
</reference>
<dbReference type="Gene3D" id="3.40.50.2000">
    <property type="entry name" value="Glycogen Phosphorylase B"/>
    <property type="match status" value="2"/>
</dbReference>
<feature type="binding site" evidence="10">
    <location>
        <position position="196"/>
    </location>
    <ligand>
        <name>UDP-N-acetyl-alpha-D-glucosamine</name>
        <dbReference type="ChEBI" id="CHEBI:57705"/>
    </ligand>
</feature>
<evidence type="ECO:0000256" key="9">
    <source>
        <dbReference type="ARBA" id="ARBA00023316"/>
    </source>
</evidence>
<dbReference type="Pfam" id="PF03033">
    <property type="entry name" value="Glyco_transf_28"/>
    <property type="match status" value="1"/>
</dbReference>
<name>A0AA48GUK9_9BACT</name>
<comment type="catalytic activity">
    <reaction evidence="10">
        <text>di-trans,octa-cis-undecaprenyl diphospho-N-acetyl-alpha-D-muramoyl-L-alanyl-D-glutamyl-meso-2,6-diaminopimeloyl-D-alanyl-D-alanine + UDP-N-acetyl-alpha-D-glucosamine = di-trans,octa-cis-undecaprenyl diphospho-[N-acetyl-alpha-D-glucosaminyl-(1-&gt;4)]-N-acetyl-alpha-D-muramoyl-L-alanyl-D-glutamyl-meso-2,6-diaminopimeloyl-D-alanyl-D-alanine + UDP + H(+)</text>
        <dbReference type="Rhea" id="RHEA:31227"/>
        <dbReference type="ChEBI" id="CHEBI:15378"/>
        <dbReference type="ChEBI" id="CHEBI:57705"/>
        <dbReference type="ChEBI" id="CHEBI:58223"/>
        <dbReference type="ChEBI" id="CHEBI:61387"/>
        <dbReference type="ChEBI" id="CHEBI:61388"/>
        <dbReference type="EC" id="2.4.1.227"/>
    </reaction>
</comment>
<evidence type="ECO:0000259" key="11">
    <source>
        <dbReference type="Pfam" id="PF03033"/>
    </source>
</evidence>
<dbReference type="KEGG" id="msea:METESE_14720"/>
<feature type="binding site" evidence="10">
    <location>
        <position position="171"/>
    </location>
    <ligand>
        <name>UDP-N-acetyl-alpha-D-glucosamine</name>
        <dbReference type="ChEBI" id="CHEBI:57705"/>
    </ligand>
</feature>
<gene>
    <name evidence="10 13" type="primary">murG</name>
    <name evidence="13" type="ORF">METESE_14720</name>
</gene>
<keyword evidence="2 10" id="KW-0132">Cell division</keyword>
<evidence type="ECO:0000259" key="12">
    <source>
        <dbReference type="Pfam" id="PF04101"/>
    </source>
</evidence>
<keyword evidence="3 10" id="KW-0328">Glycosyltransferase</keyword>
<evidence type="ECO:0000313" key="14">
    <source>
        <dbReference type="Proteomes" id="UP001228113"/>
    </source>
</evidence>
<protein>
    <recommendedName>
        <fullName evidence="10">UDP-N-acetylglucosamine--N-acetylmuramyl-(pentapeptide) pyrophosphoryl-undecaprenol N-acetylglucosamine transferase</fullName>
        <ecNumber evidence="10">2.4.1.227</ecNumber>
    </recommendedName>
    <alternativeName>
        <fullName evidence="10">Undecaprenyl-PP-MurNAc-pentapeptide-UDPGlcNAc GlcNAc transferase</fullName>
    </alternativeName>
</protein>
<dbReference type="CDD" id="cd03785">
    <property type="entry name" value="GT28_MurG"/>
    <property type="match status" value="1"/>
</dbReference>
<keyword evidence="14" id="KW-1185">Reference proteome</keyword>
<feature type="binding site" evidence="10">
    <location>
        <begin position="17"/>
        <end position="19"/>
    </location>
    <ligand>
        <name>UDP-N-acetyl-alpha-D-glucosamine</name>
        <dbReference type="ChEBI" id="CHEBI:57705"/>
    </ligand>
</feature>
<dbReference type="PANTHER" id="PTHR21015">
    <property type="entry name" value="UDP-N-ACETYLGLUCOSAMINE--N-ACETYLMURAMYL-(PENTAPEPTIDE) PYROPHOSPHORYL-UNDECAPRENOL N-ACETYLGLUCOSAMINE TRANSFERASE 1"/>
    <property type="match status" value="1"/>
</dbReference>
<keyword evidence="6 10" id="KW-0573">Peptidoglycan synthesis</keyword>
<organism evidence="13 14">
    <name type="scientific">Mesoterricola sediminis</name>
    <dbReference type="NCBI Taxonomy" id="2927980"/>
    <lineage>
        <taxon>Bacteria</taxon>
        <taxon>Pseudomonadati</taxon>
        <taxon>Acidobacteriota</taxon>
        <taxon>Holophagae</taxon>
        <taxon>Holophagales</taxon>
        <taxon>Holophagaceae</taxon>
        <taxon>Mesoterricola</taxon>
    </lineage>
</organism>
<dbReference type="InterPro" id="IPR007235">
    <property type="entry name" value="Glyco_trans_28_C"/>
</dbReference>